<dbReference type="RefSeq" id="WP_096585650.1">
    <property type="nucleotide sequence ID" value="NZ_CAWNJS010000005.1"/>
</dbReference>
<proteinExistence type="predicted"/>
<sequence length="65" mass="7531">MNTQPLPELVAQAQQLLTQIRQHPQYQRLNFDCDVTLGDVSQFFNTLQWEASASTVDVSTERFFQ</sequence>
<keyword evidence="2" id="KW-1185">Reference proteome</keyword>
<name>A0A1Z4NCD1_9CYAN</name>
<organism evidence="1 2">
    <name type="scientific">Tolypothrix tenuis PCC 7101</name>
    <dbReference type="NCBI Taxonomy" id="231146"/>
    <lineage>
        <taxon>Bacteria</taxon>
        <taxon>Bacillati</taxon>
        <taxon>Cyanobacteriota</taxon>
        <taxon>Cyanophyceae</taxon>
        <taxon>Nostocales</taxon>
        <taxon>Tolypothrichaceae</taxon>
        <taxon>Tolypothrix</taxon>
    </lineage>
</organism>
<reference evidence="1 2" key="1">
    <citation type="submission" date="2017-06" db="EMBL/GenBank/DDBJ databases">
        <title>Genome sequencing of cyanobaciteial culture collection at National Institute for Environmental Studies (NIES).</title>
        <authorList>
            <person name="Hirose Y."/>
            <person name="Shimura Y."/>
            <person name="Fujisawa T."/>
            <person name="Nakamura Y."/>
            <person name="Kawachi M."/>
        </authorList>
    </citation>
    <scope>NUCLEOTIDE SEQUENCE [LARGE SCALE GENOMIC DNA]</scope>
    <source>
        <strain evidence="1 2">NIES-37</strain>
        <plasmid evidence="2">Plasmid4 dna</plasmid>
    </source>
</reference>
<gene>
    <name evidence="1" type="ORF">NIES37_73450</name>
</gene>
<dbReference type="EMBL" id="AP018252">
    <property type="protein sequence ID" value="BAZ03332.1"/>
    <property type="molecule type" value="Genomic_DNA"/>
</dbReference>
<geneLocation type="plasmid" evidence="2">
    <name>Plasmid4 dna</name>
</geneLocation>
<evidence type="ECO:0000313" key="1">
    <source>
        <dbReference type="EMBL" id="BAZ03332.1"/>
    </source>
</evidence>
<dbReference type="AlphaFoldDB" id="A0A1Z4NCD1"/>
<dbReference type="KEGG" id="ttq:NIES37_73450"/>
<accession>A0A1Z4NCD1</accession>
<evidence type="ECO:0000313" key="2">
    <source>
        <dbReference type="Proteomes" id="UP000218785"/>
    </source>
</evidence>
<keyword evidence="1" id="KW-0614">Plasmid</keyword>
<protein>
    <submittedName>
        <fullName evidence="1">Uncharacterized protein</fullName>
    </submittedName>
</protein>
<dbReference type="Proteomes" id="UP000218785">
    <property type="component" value="Plasmid plasmid4"/>
</dbReference>